<reference evidence="2" key="1">
    <citation type="journal article" date="2004" name="BMC Evol. Biol.">
        <title>Organization of the mitochondrial genomes of whiteflies, aphids, and psyllids (Hemiptera, Sternorrhyncha).</title>
        <authorList>
            <person name="Thao M.L."/>
            <person name="Baumann L."/>
            <person name="Baumann P."/>
        </authorList>
    </citation>
    <scope>NUCLEOTIDE SEQUENCE</scope>
</reference>
<feature type="transmembrane region" description="Helical" evidence="1">
    <location>
        <begin position="113"/>
        <end position="135"/>
    </location>
</feature>
<accession>Q5URP8</accession>
<geneLocation type="mitochondrion" evidence="2"/>
<keyword evidence="1" id="KW-0812">Transmembrane</keyword>
<sequence>MTLWMNPLILLLLFCLFLFYIVSTMGLILNFYFFSYVLFLLFMSGLIIMLMYVSSVLINEKFYLNFNLKILMMLFFMFFFISGKVFLVSPKFYNYFLVLGEFYEVFKVFLFPSNIYFLFFVGYLFFCLVMIFEILKKSKGPLRFKI</sequence>
<organism evidence="2">
    <name type="scientific">Vasdavidius concursus</name>
    <dbReference type="NCBI Taxonomy" id="290153"/>
    <lineage>
        <taxon>Eukaryota</taxon>
        <taxon>Metazoa</taxon>
        <taxon>Ecdysozoa</taxon>
        <taxon>Arthropoda</taxon>
        <taxon>Hexapoda</taxon>
        <taxon>Insecta</taxon>
        <taxon>Pterygota</taxon>
        <taxon>Neoptera</taxon>
        <taxon>Paraneoptera</taxon>
        <taxon>Hemiptera</taxon>
        <taxon>Sternorrhyncha</taxon>
        <taxon>Aleyrodoidea</taxon>
        <taxon>Aleyrodidae</taxon>
        <taxon>Aleyrodinae</taxon>
        <taxon>Vasdavidius</taxon>
    </lineage>
</organism>
<reference evidence="2" key="2">
    <citation type="submission" date="2004-10" db="EMBL/GenBank/DDBJ databases">
        <title>Partial sequence of the mitochondrion of Vasdavidius concursus.</title>
        <authorList>
            <person name="Thao M.L."/>
            <person name="Baumann P."/>
        </authorList>
    </citation>
    <scope>NUCLEOTIDE SEQUENCE</scope>
</reference>
<protein>
    <submittedName>
        <fullName evidence="2">NADH dehydrogenase subunit 6</fullName>
    </submittedName>
</protein>
<dbReference type="AlphaFoldDB" id="Q5URP8"/>
<evidence type="ECO:0000313" key="2">
    <source>
        <dbReference type="EMBL" id="AAV40849.1"/>
    </source>
</evidence>
<feature type="transmembrane region" description="Helical" evidence="1">
    <location>
        <begin position="34"/>
        <end position="58"/>
    </location>
</feature>
<dbReference type="EMBL" id="AY648941">
    <property type="protein sequence ID" value="AAV40849.1"/>
    <property type="molecule type" value="Genomic_DNA"/>
</dbReference>
<keyword evidence="1" id="KW-1133">Transmembrane helix</keyword>
<keyword evidence="1" id="KW-0472">Membrane</keyword>
<proteinExistence type="predicted"/>
<name>Q5URP8_9HEMI</name>
<keyword evidence="2" id="KW-0496">Mitochondrion</keyword>
<evidence type="ECO:0000256" key="1">
    <source>
        <dbReference type="SAM" id="Phobius"/>
    </source>
</evidence>
<feature type="transmembrane region" description="Helical" evidence="1">
    <location>
        <begin position="70"/>
        <end position="93"/>
    </location>
</feature>